<evidence type="ECO:0000256" key="5">
    <source>
        <dbReference type="PROSITE-ProRule" id="PRU00302"/>
    </source>
</evidence>
<feature type="region of interest" description="Disordered" evidence="6">
    <location>
        <begin position="2174"/>
        <end position="2206"/>
    </location>
</feature>
<dbReference type="InterPro" id="IPR000742">
    <property type="entry name" value="EGF"/>
</dbReference>
<feature type="domain" description="Ig-like" evidence="9">
    <location>
        <begin position="1250"/>
        <end position="1329"/>
    </location>
</feature>
<dbReference type="CDD" id="cd00063">
    <property type="entry name" value="FN3"/>
    <property type="match status" value="9"/>
</dbReference>
<feature type="region of interest" description="Disordered" evidence="6">
    <location>
        <begin position="3299"/>
        <end position="3337"/>
    </location>
</feature>
<evidence type="ECO:0000313" key="12">
    <source>
        <dbReference type="Proteomes" id="UP000050741"/>
    </source>
</evidence>
<feature type="domain" description="Ig-like" evidence="9">
    <location>
        <begin position="536"/>
        <end position="618"/>
    </location>
</feature>
<feature type="compositionally biased region" description="Polar residues" evidence="6">
    <location>
        <begin position="3322"/>
        <end position="3337"/>
    </location>
</feature>
<dbReference type="Pfam" id="PF13927">
    <property type="entry name" value="Ig_3"/>
    <property type="match status" value="1"/>
</dbReference>
<evidence type="ECO:0000259" key="11">
    <source>
        <dbReference type="PROSITE" id="PS50923"/>
    </source>
</evidence>
<dbReference type="Gene3D" id="2.10.25.10">
    <property type="entry name" value="Laminin"/>
    <property type="match status" value="2"/>
</dbReference>
<dbReference type="InterPro" id="IPR050964">
    <property type="entry name" value="Striated_Muscle_Regulatory"/>
</dbReference>
<dbReference type="SUPFAM" id="SSF48726">
    <property type="entry name" value="Immunoglobulin"/>
    <property type="match status" value="5"/>
</dbReference>
<evidence type="ECO:0000256" key="2">
    <source>
        <dbReference type="ARBA" id="ARBA00022536"/>
    </source>
</evidence>
<dbReference type="SMART" id="SM00408">
    <property type="entry name" value="IGc2"/>
    <property type="match status" value="4"/>
</dbReference>
<dbReference type="GO" id="GO:0005576">
    <property type="term" value="C:extracellular region"/>
    <property type="evidence" value="ECO:0007669"/>
    <property type="project" value="UniProtKB-SubCell"/>
</dbReference>
<evidence type="ECO:0000259" key="10">
    <source>
        <dbReference type="PROSITE" id="PS50853"/>
    </source>
</evidence>
<dbReference type="InterPro" id="IPR007110">
    <property type="entry name" value="Ig-like_dom"/>
</dbReference>
<feature type="domain" description="Ig-like" evidence="9">
    <location>
        <begin position="723"/>
        <end position="819"/>
    </location>
</feature>
<feature type="compositionally biased region" description="Basic and acidic residues" evidence="6">
    <location>
        <begin position="2802"/>
        <end position="2811"/>
    </location>
</feature>
<protein>
    <submittedName>
        <fullName evidence="13">Uncharacterized protein</fullName>
    </submittedName>
</protein>
<dbReference type="SMART" id="SM00409">
    <property type="entry name" value="IG"/>
    <property type="match status" value="7"/>
</dbReference>
<dbReference type="SMART" id="SM00181">
    <property type="entry name" value="EGF"/>
    <property type="match status" value="3"/>
</dbReference>
<dbReference type="InterPro" id="IPR036116">
    <property type="entry name" value="FN3_sf"/>
</dbReference>
<reference evidence="13" key="2">
    <citation type="submission" date="2016-06" db="UniProtKB">
        <authorList>
            <consortium name="WormBaseParasite"/>
        </authorList>
    </citation>
    <scope>IDENTIFICATION</scope>
</reference>
<dbReference type="Pfam" id="PF00092">
    <property type="entry name" value="VWA"/>
    <property type="match status" value="3"/>
</dbReference>
<dbReference type="CDD" id="cd00054">
    <property type="entry name" value="EGF_CA"/>
    <property type="match status" value="1"/>
</dbReference>
<feature type="domain" description="Ig-like" evidence="9">
    <location>
        <begin position="345"/>
        <end position="433"/>
    </location>
</feature>
<dbReference type="Gene3D" id="2.60.40.10">
    <property type="entry name" value="Immunoglobulins"/>
    <property type="match status" value="13"/>
</dbReference>
<dbReference type="SUPFAM" id="SSF49265">
    <property type="entry name" value="Fibronectin type III"/>
    <property type="match status" value="7"/>
</dbReference>
<feature type="region of interest" description="Disordered" evidence="6">
    <location>
        <begin position="194"/>
        <end position="218"/>
    </location>
</feature>
<feature type="domain" description="VWFA" evidence="8">
    <location>
        <begin position="2837"/>
        <end position="2974"/>
    </location>
</feature>
<name>A0A183BLA7_GLOPA</name>
<dbReference type="Proteomes" id="UP000050741">
    <property type="component" value="Unassembled WGS sequence"/>
</dbReference>
<dbReference type="Pfam" id="PF00047">
    <property type="entry name" value="ig"/>
    <property type="match status" value="1"/>
</dbReference>
<dbReference type="InterPro" id="IPR000436">
    <property type="entry name" value="Sushi_SCR_CCP_dom"/>
</dbReference>
<dbReference type="WBParaSite" id="GPLIN_000139200">
    <property type="protein sequence ID" value="GPLIN_000139200"/>
    <property type="gene ID" value="GPLIN_000139200"/>
</dbReference>
<feature type="compositionally biased region" description="Low complexity" evidence="6">
    <location>
        <begin position="2473"/>
        <end position="2494"/>
    </location>
</feature>
<keyword evidence="3" id="KW-0677">Repeat</keyword>
<evidence type="ECO:0000259" key="9">
    <source>
        <dbReference type="PROSITE" id="PS50835"/>
    </source>
</evidence>
<feature type="signal peptide" evidence="7">
    <location>
        <begin position="1"/>
        <end position="22"/>
    </location>
</feature>
<organism evidence="12 13">
    <name type="scientific">Globodera pallida</name>
    <name type="common">Potato cyst nematode worm</name>
    <name type="synonym">Heterodera pallida</name>
    <dbReference type="NCBI Taxonomy" id="36090"/>
    <lineage>
        <taxon>Eukaryota</taxon>
        <taxon>Metazoa</taxon>
        <taxon>Ecdysozoa</taxon>
        <taxon>Nematoda</taxon>
        <taxon>Chromadorea</taxon>
        <taxon>Rhabditida</taxon>
        <taxon>Tylenchina</taxon>
        <taxon>Tylenchomorpha</taxon>
        <taxon>Tylenchoidea</taxon>
        <taxon>Heteroderidae</taxon>
        <taxon>Heteroderinae</taxon>
        <taxon>Globodera</taxon>
    </lineage>
</organism>
<dbReference type="InterPro" id="IPR001881">
    <property type="entry name" value="EGF-like_Ca-bd_dom"/>
</dbReference>
<dbReference type="PROSITE" id="PS01187">
    <property type="entry name" value="EGF_CA"/>
    <property type="match status" value="1"/>
</dbReference>
<feature type="domain" description="Sushi" evidence="11">
    <location>
        <begin position="209"/>
        <end position="261"/>
    </location>
</feature>
<keyword evidence="12" id="KW-1185">Reference proteome</keyword>
<proteinExistence type="predicted"/>
<feature type="domain" description="Fibronectin type-III" evidence="10">
    <location>
        <begin position="1141"/>
        <end position="1248"/>
    </location>
</feature>
<evidence type="ECO:0000256" key="3">
    <source>
        <dbReference type="ARBA" id="ARBA00022737"/>
    </source>
</evidence>
<dbReference type="Pfam" id="PF14670">
    <property type="entry name" value="FXa_inhibition"/>
    <property type="match status" value="1"/>
</dbReference>
<feature type="domain" description="Ig-like" evidence="9">
    <location>
        <begin position="923"/>
        <end position="1025"/>
    </location>
</feature>
<dbReference type="PROSITE" id="PS50853">
    <property type="entry name" value="FN3"/>
    <property type="match status" value="8"/>
</dbReference>
<dbReference type="SUPFAM" id="SSF53300">
    <property type="entry name" value="vWA-like"/>
    <property type="match status" value="5"/>
</dbReference>
<dbReference type="SUPFAM" id="SSF57184">
    <property type="entry name" value="Growth factor receptor domain"/>
    <property type="match status" value="1"/>
</dbReference>
<dbReference type="InterPro" id="IPR003599">
    <property type="entry name" value="Ig_sub"/>
</dbReference>
<evidence type="ECO:0000313" key="13">
    <source>
        <dbReference type="WBParaSite" id="GPLIN_000139200"/>
    </source>
</evidence>
<keyword evidence="2" id="KW-0245">EGF-like domain</keyword>
<dbReference type="SMART" id="SM00060">
    <property type="entry name" value="FN3"/>
    <property type="match status" value="10"/>
</dbReference>
<dbReference type="Pfam" id="PF00041">
    <property type="entry name" value="fn3"/>
    <property type="match status" value="8"/>
</dbReference>
<feature type="region of interest" description="Disordered" evidence="6">
    <location>
        <begin position="3246"/>
        <end position="3279"/>
    </location>
</feature>
<dbReference type="Pfam" id="PF07645">
    <property type="entry name" value="EGF_CA"/>
    <property type="match status" value="1"/>
</dbReference>
<feature type="region of interest" description="Disordered" evidence="6">
    <location>
        <begin position="2802"/>
        <end position="2828"/>
    </location>
</feature>
<evidence type="ECO:0000259" key="8">
    <source>
        <dbReference type="PROSITE" id="PS50234"/>
    </source>
</evidence>
<feature type="region of interest" description="Disordered" evidence="6">
    <location>
        <begin position="2452"/>
        <end position="2498"/>
    </location>
</feature>
<dbReference type="PANTHER" id="PTHR13817">
    <property type="entry name" value="TITIN"/>
    <property type="match status" value="1"/>
</dbReference>
<feature type="domain" description="VWFA" evidence="8">
    <location>
        <begin position="4442"/>
        <end position="4527"/>
    </location>
</feature>
<dbReference type="PROSITE" id="PS50923">
    <property type="entry name" value="SUSHI"/>
    <property type="match status" value="1"/>
</dbReference>
<reference evidence="12" key="1">
    <citation type="submission" date="2014-05" db="EMBL/GenBank/DDBJ databases">
        <title>The genome and life-stage specific transcriptomes of Globodera pallida elucidate key aspects of plant parasitism by a cyst nematode.</title>
        <authorList>
            <person name="Cotton J.A."/>
            <person name="Lilley C.J."/>
            <person name="Jones L.M."/>
            <person name="Kikuchi T."/>
            <person name="Reid A.J."/>
            <person name="Thorpe P."/>
            <person name="Tsai I.J."/>
            <person name="Beasley H."/>
            <person name="Blok V."/>
            <person name="Cock P.J.A."/>
            <person name="Van den Akker S.E."/>
            <person name="Holroyd N."/>
            <person name="Hunt M."/>
            <person name="Mantelin S."/>
            <person name="Naghra H."/>
            <person name="Pain A."/>
            <person name="Palomares-Rius J.E."/>
            <person name="Zarowiecki M."/>
            <person name="Berriman M."/>
            <person name="Jones J.T."/>
            <person name="Urwin P.E."/>
        </authorList>
    </citation>
    <scope>NUCLEOTIDE SEQUENCE [LARGE SCALE GENOMIC DNA]</scope>
    <source>
        <strain evidence="12">Lindley</strain>
    </source>
</reference>
<evidence type="ECO:0000256" key="7">
    <source>
        <dbReference type="SAM" id="SignalP"/>
    </source>
</evidence>
<dbReference type="InterPro" id="IPR013783">
    <property type="entry name" value="Ig-like_fold"/>
</dbReference>
<dbReference type="PANTHER" id="PTHR13817:SF73">
    <property type="entry name" value="FIBRONECTIN TYPE-III DOMAIN-CONTAINING PROTEIN"/>
    <property type="match status" value="1"/>
</dbReference>
<dbReference type="CDD" id="cd01450">
    <property type="entry name" value="vWFA_subfamily_ECM"/>
    <property type="match status" value="2"/>
</dbReference>
<feature type="domain" description="VWFA" evidence="8">
    <location>
        <begin position="4017"/>
        <end position="4198"/>
    </location>
</feature>
<evidence type="ECO:0000256" key="1">
    <source>
        <dbReference type="ARBA" id="ARBA00004239"/>
    </source>
</evidence>
<evidence type="ECO:0000256" key="6">
    <source>
        <dbReference type="SAM" id="MobiDB-lite"/>
    </source>
</evidence>
<keyword evidence="4 5" id="KW-1015">Disulfide bond</keyword>
<feature type="disulfide bond" evidence="5">
    <location>
        <begin position="232"/>
        <end position="259"/>
    </location>
</feature>
<dbReference type="SMART" id="SM00327">
    <property type="entry name" value="VWA"/>
    <property type="match status" value="4"/>
</dbReference>
<dbReference type="GO" id="GO:0005509">
    <property type="term" value="F:calcium ion binding"/>
    <property type="evidence" value="ECO:0007669"/>
    <property type="project" value="InterPro"/>
</dbReference>
<feature type="domain" description="Fibronectin type-III" evidence="10">
    <location>
        <begin position="823"/>
        <end position="920"/>
    </location>
</feature>
<sequence>MVVHPSVCPLLLSVFFLHFCSSLPNDDGIVPSSLLELHQLVDIGEPFGIVLAHWRNATRAPADVGMQAAMRDLRRMERQALIGLAPAGNRRRRKVKKLRAAAPQGRHIMVLEATSPNSTNGGRCIISADQAVHFCGFEEEVNEPPIPPPFDGICMQRICHILILGFCKLIIWRLILGLGHDLHGRRIGQRTLGAGRAAGDSARKRSHNGICATGQSSTADPSRPFLFVKYGCDSGYELVDEADTMFCRKGQWVQTAPLCRGQGLCETDNGGCSHSCISFARNASVECRCPKGMVLETDRKTCVKPVPKNLCRKLAGCTCSSIDERQYSCACPSPADRCLLMRGPPKIYLNPPPDYQVEPGGNLNISCAAVAFPFPQIFWEKGTADAHTNGANGGVVKSEQVLIIKEIYKSTEFTCHARNQLGDVNRKVRVEVTGPGSAPVLRELNAGRSSINLQWEPPHVLNRPITVYSIFSSTDPTQPIRNWAHENVSEPNRQHTLRGLSPDTTYTVRIRAHDSMGPGKLSNPVSVRTLPPAKRPFLLITEGGELRTAPKAPFSINCNLSRGDPIPQMHWESNGRPIRPAQDSKHIALQHVGLLMTTEFQCVAENEAGRTVQKVLVTVTGPSQPEQIRYHVEGTSVILQWDEPKITNGPMADYEVFYTDTPSLPVEQWAVMRSGTPHQRALTVPGLRETTDYAIKMRGVNVNGPGLFSLPFTIRTWLAPRVPQVSISPEQRLERRPSQDEMEVFCDADGVPRPRILWWWDGRPVADGQDGLRIIDSTPLDEKVRTRQRLLFQSTTRSGTLKCQAINEKGTGEKELEVHILGPGAPPFQISSSPVRDGFSVQWQPPLIPNGDVINYVIYWSKDSEAELADWSQKTVDGESRSVLISDQQEQTPYVFRVQAIGTEGPGIISPSYEVITGLRHIPLAVTIRVISPPPSAAPEGTLVEPRGPIRFQCVAVGRPKPLVSFSWVPFNANNSEPGEGPAQLAVEPDPDGQAHRFVSAETATRTNTKRRLLCEARNDQGQVQAAHLFQVLKPGGPPRDVAAEVEVDNKVTVSWRPPTYTNGPLSGFLLLLSPNPSLPLDQWRHFPVPSGDQPRHVFQRGELEPETAYYVRVAAENVHGRGEHSEVATFVTVSGAPLDAPTDLVVTVAPDNTISAIWGPPAQPNGPLHHYTVYFALDDGPADEHYKQWTRLTAPLRPDGGGQIVLGREMYNILAERDYRLRVTATNDMNEGPPSAVARFTTGTGETAPTVGIVPPDNPAEVQPLADYSVRCDATGIPPPTIWWTLGTDEQRLPGGAHLLLRKLHKDSTATCHAENNAGKAQVVLELHVLGPGTPPNEVVVLPMPDQVLNVEWTAPDETNGKLIGYVVHYAELSDGQLEPPPDAWKQIRVPADVNRQRLAELRPKTIYAVRLQAISDRGPGVLSDSVLARTLPLAPKAPEVMPVMVHDNNTVLVTFLPSDDPEEVGKKVQNYRIHYTKGDPSLEDAKWNEMTWSIPPGVDPAKEMKVFLDGENFDRETKYHVRVIPIGVISEGGMLRVSDIRQSKEFVCVAENEGGRTETGFTIFVAGPGSAPENIRLAATRPKSISVTWDPPQIANGNITRYIIYYTALDDQSRDLLVGQVPSKPISEWMSSHVMGKHLGVGEKQALITDFVESDTAYAVVVQAANQDGPGPYSNQHNIRTMSRARAAPPTQLQVEPINQTSVEVHWKPAEVLEEAPLSYEIYYVPAEKKIEEDEQLSLPKWSRVDVPDASKSSHIIWNALEPDTEYVFKIRALYPSGPGIFSEPCIAKTLPEGDAPYIVVSSGSRGTAGESVIQLLPGSDYTVFCRASGRPQPAVRWIRGGEIPIDPSIVKEDDTGTKWSLFLSNITEPSNFNCVARNPLGVANWTIRLEMLDGLSDGWMGQLVRVENRRGQIYLHFADSLPNSLRKANQWTLRYTDEPNKERILWSVLESENRILEEIPIRQPAAPMEPGVTYYLVVENSNEGVRSPVFTILVPKAPGDLRVGSNINDEMVVDFRPAIGGAQTVRQYLVRYWPTTKEEDGAVEHGADAESEDVKTIHVDANRTVGIRVPDLPRDVEFYFQAVAVLGDGQELAGPPVLIRTPAKEIRCDCSHACKLLETDSVQVRVECYCPDGWLLADDDKTCTQVEPTGGTDTVIEVSPTFELEQHRPKEVDLRPGPSGITDTPPTPRAGMEETEAKPSPSIRPTELFNIRAGDDLAATVHVLPTDTLGREIRPVVMFNGTQLQTDGLGNFYDQMGRKVERDEEQRALGPDGQVLKVDTDGNWVYPPLDKYGQPMPTGANQYPVYSVVDDDGVSMRRDHEGQTLDHDGKPLPTDAYGQPMGPDSSPLPTNFYGQFVLGRRGEGTGDVLPTDTMGFPIYPIVYPDGQLLPTASSGLFMDSEHGDEVQRDEQGIPVDNQGNQLPKNAQGMFVFPRPASTTSVSADEVLETKSEGDQTVGVSTAEPSVPKPSTTTTTTTTSTTTTTTTTSTTTRPTVAVVGPDGLLLSTTRDGLVLDRAGSPLPTNAEGTFIGADGLPLPTDAQGRFVHVTAPAWARTLPTDDYGHRIHPVVDQFGIPMPTDASGHHLDADGAVIETDEFGRPVDASGNIFEQLNAQGQYVYTRPDSTLEPAATARGHIVVVDTDGHQLDRDEQGGWIRIGGERKVLPTNADGLLLGPDGSPLPTNAEGQFVYAWSAEQDKKEAELVVTVTDSSGRVLQPVVDANGTPLARDTVSGHYMDSSGTPIAVDDQGRPLDRAGRLLSKNIYDEFVWVEVGLVGPDGIPVPTISHAGPEATAVTPLHDEDRESDTGRAAALPDDRARPRVQKGQCHLPEAVVDLVLAVNDELLQPHGDRLRQALEDLFGHHLDLAADATRVALLQYGKNVMVPVNLGGYHERDQLLDQLGQLRSDGTNALGLPDLSAAYEAALQQFESFGRGGNVPKVLVVLSSGEDIVPKSPKSALHAAGITPILVGPSSYDSEVAEESRVHLLVDDWEQLSGAQIADFLEAQCRHGTLALPKSRAKFVSEKHIATTISPSAVQRGTTALRTFIGEPPKSPEDCATLHRRSRLLLVVETSEATVEKHEELKQSLLYFMREYVQRSDTKVGIIYYGDTVEVGVDLGNYNNWHELEDSVENMHFVGGSPNPLLAMRSAQQMLAEQEPTATKLVMLIHRHRIDIAAHAEIEEMARADNFALLELSYPRWPVLENQQAYWDRQLCMVEALIERLENTVPADIDEIFFGIEQGKAEEEAQSRASSSHRHFPTDDPSGTARPSNGQLLLPTNASGHFVGLHGVPLPMDAAGRPLDAQDNALTPPDSRGDYHQQQQQHMTGPDQTLATPRPQLIAPDGSPLPIDAVGHLLAKVEHEIGRAEIAVLPTDQTGKFIHQLVHADSGVPLSTDQMINLQPVRYVDARGELVPTDDFGRPLDRHGNILPTNAFGQFVYRSVADQQQLWVGEIVSEAGEALPKDADGEYTDFAGRRIRVNARGEPLGWDGNVMAKNARGQFVFRSPVVVGSDGLPLPTDAAGLILDRRTGSPLPTNSDGVPLGADGMPLLTDTTGHFFVWTVTAPPSVTKTLPTDETGKILFPIVDEFGIPLLTDSSGRFLDAFGEPIPLDEFGRPLGPDGLPLMTNPRGEYVVGPTSAPTLIDADGGSPIPAHMEQHHRMRDETEQLTDVPPTDGTGRLVLPVVSSDTGLLLPRNEEGRFINAQGEEIPTDDFGRPLGGRLREVLPRNELGQFVFRDALPDDHQTVPEGADVALSTLAEREQLLLVQRRRNQSAHCFVGGFIELLNVFDTSANVKILDYRMMKEAVKSFFMDHFDLRPHHGVRVGLLKYGDSVEVPITLGDYDTEAELLVRMGETRRLKGEPNLEAALREAAGEFHLSGADDAPRVVIVWKSGNSTSSASKIRQAADQLHQQYGALILVVTASGTTTEEDEAMLNGGSSSAPFVFDGWASADSDGLGAVADAICRAVPQAKGEQTLAAAVSWPSRPTSTPSSSATTVGGVLRDCGRVEYALDLMLVVDSSNFSSAQFAKVVEGLATLVDESFDLAPDMVRLGFIIYSEMVAVPVALGHYEDKIELLSKMTSAQKLNGSTAIALRGLEAARQQFQLHGRKTVPKVVVLLTNSKHRGNAATSAQELREQLGARIFAVAVAPSSDHLGTLTRIVGGAERAREQLLRMDSVEQLADPSRLAPLRRALCAAPTRRANSERSTTSVHRSALMTAAAVSTPRDGWGSGGRVTRAIPAGDKYPQALCPDGHMRPLLINVLVDLAKPVCVLNSRQLSGATTRNEVNAQCDSIWLGKDTVIAADIVHPRQKCGGLICVCNDGNGQLLTTPPPALFSSTVPPQSPCSQQGQQCPCQKSTNADGKCPTGYRMGGIKLCEDVNECAEQNGHCSHGCVNTAGSFYCACPPGLVLDPAHARSTAIALRGLEAARQQFQLHGRKTVPKVVVLLTNSKHRGNAATSAQELREQLGARIFAVAVAPSSDHLGTLTRIVGGAERAREQLLRLDSVEQLADPSRLAPLRRALCAAPTRRANSERSTTSVHRSALMTAAAASTPRDGWGSGGRVTRAIPAGDEYPQALCPDGHMRPLLINVLVDLAKPSATNPTSFELVLSYLSAFVERHFSVESQRIRLNLIGVDEKGLIGPSEEAIPLRQFSDRLAKMFKGQTVGGGGNEKLALPEGPNLSVGLRESAKLLQNAIDGQQRVVLLIICYPDLIRE</sequence>
<dbReference type="SMART" id="SM00179">
    <property type="entry name" value="EGF_CA"/>
    <property type="match status" value="1"/>
</dbReference>
<dbReference type="Gene3D" id="3.40.50.410">
    <property type="entry name" value="von Willebrand factor, type A domain"/>
    <property type="match status" value="5"/>
</dbReference>
<dbReference type="PROSITE" id="PS50835">
    <property type="entry name" value="IG_LIKE"/>
    <property type="match status" value="6"/>
</dbReference>
<accession>A0A183BLA7</accession>
<feature type="domain" description="Fibronectin type-III" evidence="10">
    <location>
        <begin position="1691"/>
        <end position="1795"/>
    </location>
</feature>
<comment type="caution">
    <text evidence="5">Lacks conserved residue(s) required for the propagation of feature annotation.</text>
</comment>
<dbReference type="InterPro" id="IPR002035">
    <property type="entry name" value="VWF_A"/>
</dbReference>
<feature type="chain" id="PRO_5008146289" evidence="7">
    <location>
        <begin position="23"/>
        <end position="4720"/>
    </location>
</feature>
<keyword evidence="5" id="KW-0768">Sushi</keyword>
<dbReference type="CDD" id="cd00198">
    <property type="entry name" value="vWFA"/>
    <property type="match status" value="2"/>
</dbReference>
<feature type="domain" description="Fibronectin type-III" evidence="10">
    <location>
        <begin position="435"/>
        <end position="532"/>
    </location>
</feature>
<feature type="domain" description="Fibronectin type-III" evidence="10">
    <location>
        <begin position="621"/>
        <end position="719"/>
    </location>
</feature>
<dbReference type="InterPro" id="IPR009030">
    <property type="entry name" value="Growth_fac_rcpt_cys_sf"/>
</dbReference>
<dbReference type="SUPFAM" id="SSF57196">
    <property type="entry name" value="EGF/Laminin"/>
    <property type="match status" value="2"/>
</dbReference>
<dbReference type="InterPro" id="IPR003598">
    <property type="entry name" value="Ig_sub2"/>
</dbReference>
<dbReference type="InterPro" id="IPR049883">
    <property type="entry name" value="NOTCH1_EGF-like"/>
</dbReference>
<comment type="subcellular location">
    <subcellularLocation>
        <location evidence="1">Secreted</location>
        <location evidence="1">Extracellular space</location>
    </subcellularLocation>
</comment>
<dbReference type="InterPro" id="IPR036179">
    <property type="entry name" value="Ig-like_dom_sf"/>
</dbReference>
<feature type="domain" description="Fibronectin type-III" evidence="10">
    <location>
        <begin position="1038"/>
        <end position="1136"/>
    </location>
</feature>
<feature type="domain" description="VWFA" evidence="8">
    <location>
        <begin position="3788"/>
        <end position="3968"/>
    </location>
</feature>
<dbReference type="PROSITE" id="PS50234">
    <property type="entry name" value="VWFA"/>
    <property type="match status" value="4"/>
</dbReference>
<evidence type="ECO:0000256" key="4">
    <source>
        <dbReference type="ARBA" id="ARBA00023157"/>
    </source>
</evidence>
<dbReference type="CDD" id="cd00096">
    <property type="entry name" value="Ig"/>
    <property type="match status" value="2"/>
</dbReference>
<dbReference type="InterPro" id="IPR036465">
    <property type="entry name" value="vWFA_dom_sf"/>
</dbReference>
<dbReference type="InterPro" id="IPR013151">
    <property type="entry name" value="Immunoglobulin_dom"/>
</dbReference>
<feature type="domain" description="Fibronectin type-III" evidence="10">
    <location>
        <begin position="1336"/>
        <end position="1435"/>
    </location>
</feature>
<feature type="domain" description="Fibronectin type-III" evidence="10">
    <location>
        <begin position="1573"/>
        <end position="1686"/>
    </location>
</feature>
<dbReference type="InterPro" id="IPR003961">
    <property type="entry name" value="FN3_dom"/>
</dbReference>
<feature type="domain" description="Ig-like" evidence="9">
    <location>
        <begin position="1799"/>
        <end position="1881"/>
    </location>
</feature>
<dbReference type="InterPro" id="IPR018097">
    <property type="entry name" value="EGF_Ca-bd_CS"/>
</dbReference>
<keyword evidence="7" id="KW-0732">Signal</keyword>